<proteinExistence type="predicted"/>
<sequence>MSWMAKIYSYEMKEDASGSLDVIEYLTGDSLEEIYRKVLSACKSRSCTLGAIYKNCRPGEVYADDATKMETLSEYQILKGELGGIIVCRKNKSKICYVRENVKKEA</sequence>
<evidence type="ECO:0000313" key="1">
    <source>
        <dbReference type="EMBL" id="DAD95954.1"/>
    </source>
</evidence>
<dbReference type="EMBL" id="BK015206">
    <property type="protein sequence ID" value="DAD95954.1"/>
    <property type="molecule type" value="Genomic_DNA"/>
</dbReference>
<protein>
    <submittedName>
        <fullName evidence="1">Uncharacterized protein</fullName>
    </submittedName>
</protein>
<accession>A0A8S5NNU9</accession>
<reference evidence="1" key="1">
    <citation type="journal article" date="2021" name="Proc. Natl. Acad. Sci. U.S.A.">
        <title>A Catalog of Tens of Thousands of Viruses from Human Metagenomes Reveals Hidden Associations with Chronic Diseases.</title>
        <authorList>
            <person name="Tisza M.J."/>
            <person name="Buck C.B."/>
        </authorList>
    </citation>
    <scope>NUCLEOTIDE SEQUENCE</scope>
    <source>
        <strain evidence="1">CtGMq5</strain>
    </source>
</reference>
<organism evidence="1">
    <name type="scientific">Siphoviridae sp. ctGMq5</name>
    <dbReference type="NCBI Taxonomy" id="2826220"/>
    <lineage>
        <taxon>Viruses</taxon>
        <taxon>Duplodnaviria</taxon>
        <taxon>Heunggongvirae</taxon>
        <taxon>Uroviricota</taxon>
        <taxon>Caudoviricetes</taxon>
    </lineage>
</organism>
<name>A0A8S5NNU9_9CAUD</name>